<reference evidence="1 2" key="1">
    <citation type="submission" date="2018-09" db="EMBL/GenBank/DDBJ databases">
        <title>YIM PH21274 draft genome.</title>
        <authorList>
            <person name="Miao C."/>
        </authorList>
    </citation>
    <scope>NUCLEOTIDE SEQUENCE [LARGE SCALE GENOMIC DNA]</scope>
    <source>
        <strain evidence="1 2">YIM PH 21724</strain>
    </source>
</reference>
<dbReference type="AlphaFoldDB" id="A0A3A4JUE3"/>
<protein>
    <submittedName>
        <fullName evidence="1">Uncharacterized protein</fullName>
    </submittedName>
</protein>
<dbReference type="RefSeq" id="WP_120044165.1">
    <property type="nucleotide sequence ID" value="NZ_QZFU01000041.1"/>
</dbReference>
<comment type="caution">
    <text evidence="1">The sequence shown here is derived from an EMBL/GenBank/DDBJ whole genome shotgun (WGS) entry which is preliminary data.</text>
</comment>
<organism evidence="1 2">
    <name type="scientific">Nocardia panacis</name>
    <dbReference type="NCBI Taxonomy" id="2340916"/>
    <lineage>
        <taxon>Bacteria</taxon>
        <taxon>Bacillati</taxon>
        <taxon>Actinomycetota</taxon>
        <taxon>Actinomycetes</taxon>
        <taxon>Mycobacteriales</taxon>
        <taxon>Nocardiaceae</taxon>
        <taxon>Nocardia</taxon>
    </lineage>
</organism>
<accession>A0A3A4JUE3</accession>
<keyword evidence="2" id="KW-1185">Reference proteome</keyword>
<proteinExistence type="predicted"/>
<gene>
    <name evidence="1" type="ORF">D5S18_28255</name>
</gene>
<sequence length="66" mass="7366">MTKRFGDLNSNDVGKALVYRDRGRTHRVKIAGLEHKSSYLVAYVTTGYSGERPLTLPADIEVTVEL</sequence>
<name>A0A3A4JUE3_9NOCA</name>
<dbReference type="EMBL" id="QZFU01000041">
    <property type="protein sequence ID" value="RJO69795.1"/>
    <property type="molecule type" value="Genomic_DNA"/>
</dbReference>
<dbReference type="OrthoDB" id="5243843at2"/>
<evidence type="ECO:0000313" key="1">
    <source>
        <dbReference type="EMBL" id="RJO69795.1"/>
    </source>
</evidence>
<evidence type="ECO:0000313" key="2">
    <source>
        <dbReference type="Proteomes" id="UP000266677"/>
    </source>
</evidence>
<dbReference type="Proteomes" id="UP000266677">
    <property type="component" value="Unassembled WGS sequence"/>
</dbReference>